<name>A0A8H6L8R9_9LECA</name>
<dbReference type="GO" id="GO:0052689">
    <property type="term" value="F:carboxylic ester hydrolase activity"/>
    <property type="evidence" value="ECO:0007669"/>
    <property type="project" value="TreeGrafter"/>
</dbReference>
<dbReference type="EMBL" id="JACCJC010000005">
    <property type="protein sequence ID" value="KAF6239737.1"/>
    <property type="molecule type" value="Genomic_DNA"/>
</dbReference>
<dbReference type="GO" id="GO:0008474">
    <property type="term" value="F:palmitoyl-(protein) hydrolase activity"/>
    <property type="evidence" value="ECO:0007669"/>
    <property type="project" value="TreeGrafter"/>
</dbReference>
<keyword evidence="4" id="KW-1185">Reference proteome</keyword>
<accession>A0A8H6L8R9</accession>
<protein>
    <recommendedName>
        <fullName evidence="2">Phospholipase/carboxylesterase/thioesterase domain-containing protein</fullName>
    </recommendedName>
</protein>
<comment type="caution">
    <text evidence="3">The sequence shown here is derived from an EMBL/GenBank/DDBJ whole genome shotgun (WGS) entry which is preliminary data.</text>
</comment>
<comment type="similarity">
    <text evidence="1">Belongs to the AB hydrolase superfamily. AB hydrolase 2 family.</text>
</comment>
<gene>
    <name evidence="3" type="ORF">HO173_002283</name>
</gene>
<dbReference type="InterPro" id="IPR003140">
    <property type="entry name" value="PLipase/COase/thioEstase"/>
</dbReference>
<evidence type="ECO:0000313" key="3">
    <source>
        <dbReference type="EMBL" id="KAF6239737.1"/>
    </source>
</evidence>
<reference evidence="3 4" key="1">
    <citation type="journal article" date="2020" name="Genomics">
        <title>Complete, high-quality genomes from long-read metagenomic sequencing of two wolf lichen thalli reveals enigmatic genome architecture.</title>
        <authorList>
            <person name="McKenzie S.K."/>
            <person name="Walston R.F."/>
            <person name="Allen J.L."/>
        </authorList>
    </citation>
    <scope>NUCLEOTIDE SEQUENCE [LARGE SCALE GENOMIC DNA]</scope>
    <source>
        <strain evidence="3">WasteWater2</strain>
    </source>
</reference>
<organism evidence="3 4">
    <name type="scientific">Letharia columbiana</name>
    <dbReference type="NCBI Taxonomy" id="112416"/>
    <lineage>
        <taxon>Eukaryota</taxon>
        <taxon>Fungi</taxon>
        <taxon>Dikarya</taxon>
        <taxon>Ascomycota</taxon>
        <taxon>Pezizomycotina</taxon>
        <taxon>Lecanoromycetes</taxon>
        <taxon>OSLEUM clade</taxon>
        <taxon>Lecanoromycetidae</taxon>
        <taxon>Lecanorales</taxon>
        <taxon>Lecanorineae</taxon>
        <taxon>Parmeliaceae</taxon>
        <taxon>Letharia</taxon>
    </lineage>
</organism>
<dbReference type="PANTHER" id="PTHR10655:SF63">
    <property type="entry name" value="PHOSPHOLIPASE_CARBOXYLESTERASE_THIOESTERASE DOMAIN-CONTAINING PROTEIN"/>
    <property type="match status" value="1"/>
</dbReference>
<sequence length="100" mass="10799">MDDIYPSTREELQADVGFLLSVIHDETKRLNGDASRIILTGISQGCATGLITMLKGQCKLGGLSGWMPFRAQIEEIGTKGSMEPAMRAGVGGIVRVDDRF</sequence>
<dbReference type="Pfam" id="PF02230">
    <property type="entry name" value="Abhydrolase_2"/>
    <property type="match status" value="1"/>
</dbReference>
<proteinExistence type="inferred from homology"/>
<dbReference type="InterPro" id="IPR050565">
    <property type="entry name" value="LYPA1-2/EST-like"/>
</dbReference>
<dbReference type="GeneID" id="59283957"/>
<dbReference type="PANTHER" id="PTHR10655">
    <property type="entry name" value="LYSOPHOSPHOLIPASE-RELATED"/>
    <property type="match status" value="1"/>
</dbReference>
<evidence type="ECO:0000256" key="1">
    <source>
        <dbReference type="ARBA" id="ARBA00006499"/>
    </source>
</evidence>
<evidence type="ECO:0000259" key="2">
    <source>
        <dbReference type="Pfam" id="PF02230"/>
    </source>
</evidence>
<dbReference type="SUPFAM" id="SSF53474">
    <property type="entry name" value="alpha/beta-Hydrolases"/>
    <property type="match status" value="1"/>
</dbReference>
<dbReference type="GO" id="GO:0005737">
    <property type="term" value="C:cytoplasm"/>
    <property type="evidence" value="ECO:0007669"/>
    <property type="project" value="TreeGrafter"/>
</dbReference>
<dbReference type="Gene3D" id="3.40.50.1820">
    <property type="entry name" value="alpha/beta hydrolase"/>
    <property type="match status" value="1"/>
</dbReference>
<dbReference type="Proteomes" id="UP000578531">
    <property type="component" value="Unassembled WGS sequence"/>
</dbReference>
<evidence type="ECO:0000313" key="4">
    <source>
        <dbReference type="Proteomes" id="UP000578531"/>
    </source>
</evidence>
<dbReference type="AlphaFoldDB" id="A0A8H6L8R9"/>
<dbReference type="OrthoDB" id="2418081at2759"/>
<dbReference type="InterPro" id="IPR029058">
    <property type="entry name" value="AB_hydrolase_fold"/>
</dbReference>
<feature type="domain" description="Phospholipase/carboxylesterase/thioesterase" evidence="2">
    <location>
        <begin position="22"/>
        <end position="75"/>
    </location>
</feature>
<dbReference type="RefSeq" id="XP_037169012.1">
    <property type="nucleotide sequence ID" value="XM_037304217.1"/>
</dbReference>